<comment type="similarity">
    <text evidence="6">Belongs to the UbiX/PAD1 family. YclB subfamily.</text>
</comment>
<feature type="region of interest" description="Disordered" evidence="7">
    <location>
        <begin position="189"/>
        <end position="216"/>
    </location>
</feature>
<dbReference type="Gene3D" id="3.40.50.1950">
    <property type="entry name" value="Flavin prenyltransferase-like"/>
    <property type="match status" value="1"/>
</dbReference>
<evidence type="ECO:0000313" key="9">
    <source>
        <dbReference type="EMBL" id="CRY73729.1"/>
    </source>
</evidence>
<dbReference type="Pfam" id="PF02441">
    <property type="entry name" value="Flavoprotein"/>
    <property type="match status" value="1"/>
</dbReference>
<dbReference type="NCBIfam" id="NF041206">
    <property type="entry name" value="VdcB"/>
    <property type="match status" value="1"/>
</dbReference>
<dbReference type="InterPro" id="IPR004507">
    <property type="entry name" value="UbiX-like"/>
</dbReference>
<dbReference type="Proteomes" id="UP000057820">
    <property type="component" value="Chromosome 1"/>
</dbReference>
<dbReference type="SUPFAM" id="SSF52507">
    <property type="entry name" value="Homo-oligomeric flavin-containing Cys decarboxylases, HFCD"/>
    <property type="match status" value="1"/>
</dbReference>
<evidence type="ECO:0000256" key="3">
    <source>
        <dbReference type="ARBA" id="ARBA00022643"/>
    </source>
</evidence>
<dbReference type="InterPro" id="IPR032901">
    <property type="entry name" value="UbiX_pad_YclB"/>
</dbReference>
<keyword evidence="2 6" id="KW-0285">Flavoprotein</keyword>
<comment type="subunit">
    <text evidence="6">Homododecamer.</text>
</comment>
<dbReference type="GO" id="GO:0106141">
    <property type="term" value="F:flavin prenyltransferase activity"/>
    <property type="evidence" value="ECO:0007669"/>
    <property type="project" value="UniProtKB-EC"/>
</dbReference>
<organism evidence="9 10">
    <name type="scientific">Nocardia farcinica</name>
    <dbReference type="NCBI Taxonomy" id="37329"/>
    <lineage>
        <taxon>Bacteria</taxon>
        <taxon>Bacillati</taxon>
        <taxon>Actinomycetota</taxon>
        <taxon>Actinomycetes</taxon>
        <taxon>Mycobacteriales</taxon>
        <taxon>Nocardiaceae</taxon>
        <taxon>Nocardia</taxon>
    </lineage>
</organism>
<feature type="compositionally biased region" description="Basic and acidic residues" evidence="7">
    <location>
        <begin position="194"/>
        <end position="203"/>
    </location>
</feature>
<dbReference type="EC" id="2.5.1.129" evidence="6"/>
<reference evidence="10" key="1">
    <citation type="submission" date="2015-03" db="EMBL/GenBank/DDBJ databases">
        <authorList>
            <consortium name="Pathogen Informatics"/>
        </authorList>
    </citation>
    <scope>NUCLEOTIDE SEQUENCE [LARGE SCALE GENOMIC DNA]</scope>
    <source>
        <strain evidence="10">NCTC11134</strain>
    </source>
</reference>
<evidence type="ECO:0000256" key="5">
    <source>
        <dbReference type="ARBA" id="ARBA00050612"/>
    </source>
</evidence>
<dbReference type="GO" id="GO:0009636">
    <property type="term" value="P:response to toxic substance"/>
    <property type="evidence" value="ECO:0007669"/>
    <property type="project" value="UniProtKB-KW"/>
</dbReference>
<dbReference type="EMBL" id="LN868938">
    <property type="protein sequence ID" value="CRY73729.1"/>
    <property type="molecule type" value="Genomic_DNA"/>
</dbReference>
<protein>
    <recommendedName>
        <fullName evidence="6">Probable UbiX-like flavin prenyltransferase</fullName>
        <ecNumber evidence="6">2.5.1.129</ecNumber>
    </recommendedName>
    <alternativeName>
        <fullName evidence="6">Phenolic acid decarboxylase subunit B</fullName>
        <shortName evidence="6">PAD</shortName>
    </alternativeName>
</protein>
<dbReference type="InterPro" id="IPR003382">
    <property type="entry name" value="Flavoprotein"/>
</dbReference>
<evidence type="ECO:0000313" key="10">
    <source>
        <dbReference type="Proteomes" id="UP000057820"/>
    </source>
</evidence>
<feature type="binding site" evidence="6">
    <location>
        <begin position="92"/>
        <end position="95"/>
    </location>
    <ligand>
        <name>FMN</name>
        <dbReference type="ChEBI" id="CHEBI:58210"/>
    </ligand>
</feature>
<dbReference type="HAMAP" id="MF_01984">
    <property type="entry name" value="ubiX_pad"/>
    <property type="match status" value="1"/>
</dbReference>
<keyword evidence="9" id="KW-0456">Lyase</keyword>
<dbReference type="RefSeq" id="WP_060589969.1">
    <property type="nucleotide sequence ID" value="NZ_CP031418.1"/>
</dbReference>
<feature type="binding site" evidence="6">
    <location>
        <position position="127"/>
    </location>
    <ligand>
        <name>FMN</name>
        <dbReference type="ChEBI" id="CHEBI:58210"/>
    </ligand>
</feature>
<dbReference type="AlphaFoldDB" id="A0A0H5NEJ3"/>
<dbReference type="PANTHER" id="PTHR43374">
    <property type="entry name" value="FLAVIN PRENYLTRANSFERASE"/>
    <property type="match status" value="1"/>
</dbReference>
<feature type="binding site" evidence="6">
    <location>
        <position position="41"/>
    </location>
    <ligand>
        <name>FMN</name>
        <dbReference type="ChEBI" id="CHEBI:58210"/>
    </ligand>
</feature>
<accession>A0A0H5NEJ3</accession>
<evidence type="ECO:0000256" key="2">
    <source>
        <dbReference type="ARBA" id="ARBA00022630"/>
    </source>
</evidence>
<evidence type="ECO:0000259" key="8">
    <source>
        <dbReference type="Pfam" id="PF02441"/>
    </source>
</evidence>
<keyword evidence="4 6" id="KW-0808">Transferase</keyword>
<keyword evidence="6" id="KW-0216">Detoxification</keyword>
<dbReference type="InterPro" id="IPR036551">
    <property type="entry name" value="Flavin_trans-like"/>
</dbReference>
<keyword evidence="1 6" id="KW-0637">Prenyltransferase</keyword>
<name>A0A0H5NEJ3_NOCFR</name>
<evidence type="ECO:0000256" key="1">
    <source>
        <dbReference type="ARBA" id="ARBA00022602"/>
    </source>
</evidence>
<evidence type="ECO:0000256" key="6">
    <source>
        <dbReference type="HAMAP-Rule" id="MF_01986"/>
    </source>
</evidence>
<dbReference type="HAMAP" id="MF_01986">
    <property type="entry name" value="ubiX_pad_yclB"/>
    <property type="match status" value="1"/>
</dbReference>
<gene>
    <name evidence="9" type="primary">pad1</name>
    <name evidence="9" type="ORF">ERS450000_00285</name>
</gene>
<dbReference type="FunFam" id="3.40.50.1950:FF:000001">
    <property type="entry name" value="Flavin prenyltransferase UbiX"/>
    <property type="match status" value="1"/>
</dbReference>
<proteinExistence type="inferred from homology"/>
<comment type="function">
    <text evidence="6">Involved in the non-oxidative decarboxylation and detoxification of phenolic derivatives. Flavin prenyltransferase that catalyzes the synthesis of the prenylated FMN cofactor (prenyl-FMN) for phenolic acid decarboxylase.</text>
</comment>
<dbReference type="GO" id="GO:0016831">
    <property type="term" value="F:carboxy-lyase activity"/>
    <property type="evidence" value="ECO:0007669"/>
    <property type="project" value="TreeGrafter"/>
</dbReference>
<dbReference type="NCBIfam" id="NF004685">
    <property type="entry name" value="PRK06029.1"/>
    <property type="match status" value="1"/>
</dbReference>
<feature type="binding site" evidence="6">
    <location>
        <begin position="14"/>
        <end position="16"/>
    </location>
    <ligand>
        <name>FMN</name>
        <dbReference type="ChEBI" id="CHEBI:58210"/>
    </ligand>
</feature>
<evidence type="ECO:0000256" key="4">
    <source>
        <dbReference type="ARBA" id="ARBA00022679"/>
    </source>
</evidence>
<comment type="catalytic activity">
    <reaction evidence="5 6">
        <text>dimethylallyl phosphate + FMNH2 = prenylated FMNH2 + phosphate</text>
        <dbReference type="Rhea" id="RHEA:37743"/>
        <dbReference type="ChEBI" id="CHEBI:43474"/>
        <dbReference type="ChEBI" id="CHEBI:57618"/>
        <dbReference type="ChEBI" id="CHEBI:87467"/>
        <dbReference type="ChEBI" id="CHEBI:88052"/>
        <dbReference type="EC" id="2.5.1.129"/>
    </reaction>
</comment>
<dbReference type="KEGG" id="nfr:ERS450000_00285"/>
<keyword evidence="6" id="KW-0058">Aromatic hydrocarbons catabolism</keyword>
<keyword evidence="3 6" id="KW-0288">FMN</keyword>
<dbReference type="NCBIfam" id="TIGR00421">
    <property type="entry name" value="ubiX_pad"/>
    <property type="match status" value="1"/>
</dbReference>
<sequence>MTAPMQRIIVGISGASGAPFAVRLLQTLHEMPGVQTHLVMSSWARSNIETETPYSVREVAELADVTYKLGDQGAVISSGSFRTAGMIVVPCSMRTLAAIRHGIADNLLCRAADVVLKERRRLVLVPRETPLSDLHLENMLGLSRMGARIVPPMPAFYNRPETIDDLIDHVVARVLDQFDLDAPQARRWPGLAATRRDRSDGRTRSGVPTATPRRPV</sequence>
<evidence type="ECO:0000256" key="7">
    <source>
        <dbReference type="SAM" id="MobiDB-lite"/>
    </source>
</evidence>
<feature type="domain" description="Flavoprotein" evidence="8">
    <location>
        <begin position="7"/>
        <end position="178"/>
    </location>
</feature>
<dbReference type="PANTHER" id="PTHR43374:SF1">
    <property type="entry name" value="FLAVIN PRENYLTRANSFERASE PAD1, MITOCHONDRIAL"/>
    <property type="match status" value="1"/>
</dbReference>